<sequence length="136" mass="15753">MPDSATEPAMGQKRPPRSAGRRRLDAPEAILSEDRRSQIRRAQRTYSLKKEASLQQSQKQVAFLEHKMKKIAESLADYRVTLQSSLTDAHCELLRDFDSILSLLSYAPEDFVQGRQHITQRYFQEDYSELAQERPI</sequence>
<feature type="region of interest" description="Disordered" evidence="1">
    <location>
        <begin position="1"/>
        <end position="36"/>
    </location>
</feature>
<dbReference type="AlphaFoldDB" id="A0A9W9M6F7"/>
<protein>
    <recommendedName>
        <fullName evidence="4">BZIP domain-containing protein</fullName>
    </recommendedName>
</protein>
<reference evidence="2" key="2">
    <citation type="journal article" date="2023" name="IMA Fungus">
        <title>Comparative genomic study of the Penicillium genus elucidates a diverse pangenome and 15 lateral gene transfer events.</title>
        <authorList>
            <person name="Petersen C."/>
            <person name="Sorensen T."/>
            <person name="Nielsen M.R."/>
            <person name="Sondergaard T.E."/>
            <person name="Sorensen J.L."/>
            <person name="Fitzpatrick D.A."/>
            <person name="Frisvad J.C."/>
            <person name="Nielsen K.L."/>
        </authorList>
    </citation>
    <scope>NUCLEOTIDE SEQUENCE</scope>
    <source>
        <strain evidence="2">IBT 16849</strain>
    </source>
</reference>
<accession>A0A9W9M6F7</accession>
<dbReference type="Proteomes" id="UP001150879">
    <property type="component" value="Unassembled WGS sequence"/>
</dbReference>
<name>A0A9W9M6F7_9EURO</name>
<evidence type="ECO:0008006" key="4">
    <source>
        <dbReference type="Google" id="ProtNLM"/>
    </source>
</evidence>
<keyword evidence="3" id="KW-1185">Reference proteome</keyword>
<dbReference type="EMBL" id="JAPQKP010000005">
    <property type="protein sequence ID" value="KAJ5188977.1"/>
    <property type="molecule type" value="Genomic_DNA"/>
</dbReference>
<organism evidence="2 3">
    <name type="scientific">Penicillium cf. griseofulvum</name>
    <dbReference type="NCBI Taxonomy" id="2972120"/>
    <lineage>
        <taxon>Eukaryota</taxon>
        <taxon>Fungi</taxon>
        <taxon>Dikarya</taxon>
        <taxon>Ascomycota</taxon>
        <taxon>Pezizomycotina</taxon>
        <taxon>Eurotiomycetes</taxon>
        <taxon>Eurotiomycetidae</taxon>
        <taxon>Eurotiales</taxon>
        <taxon>Aspergillaceae</taxon>
        <taxon>Penicillium</taxon>
    </lineage>
</organism>
<dbReference type="PANTHER" id="PTHR40618:SF1">
    <property type="entry name" value="B-ZIP TRANSCRIPTION FACTOR (EUROFUNG)"/>
    <property type="match status" value="1"/>
</dbReference>
<evidence type="ECO:0000313" key="3">
    <source>
        <dbReference type="Proteomes" id="UP001150879"/>
    </source>
</evidence>
<gene>
    <name evidence="2" type="ORF">N7472_007991</name>
</gene>
<feature type="compositionally biased region" description="Basic and acidic residues" evidence="1">
    <location>
        <begin position="22"/>
        <end position="36"/>
    </location>
</feature>
<dbReference type="OrthoDB" id="545169at2759"/>
<evidence type="ECO:0000256" key="1">
    <source>
        <dbReference type="SAM" id="MobiDB-lite"/>
    </source>
</evidence>
<proteinExistence type="predicted"/>
<dbReference type="PANTHER" id="PTHR40618">
    <property type="entry name" value="B-ZIP TRANSCRIPTION FACTOR (EUROFUNG)-RELATED"/>
    <property type="match status" value="1"/>
</dbReference>
<comment type="caution">
    <text evidence="2">The sequence shown here is derived from an EMBL/GenBank/DDBJ whole genome shotgun (WGS) entry which is preliminary data.</text>
</comment>
<evidence type="ECO:0000313" key="2">
    <source>
        <dbReference type="EMBL" id="KAJ5188977.1"/>
    </source>
</evidence>
<reference evidence="2" key="1">
    <citation type="submission" date="2022-11" db="EMBL/GenBank/DDBJ databases">
        <authorList>
            <person name="Petersen C."/>
        </authorList>
    </citation>
    <scope>NUCLEOTIDE SEQUENCE</scope>
    <source>
        <strain evidence="2">IBT 16849</strain>
    </source>
</reference>